<dbReference type="AlphaFoldDB" id="A0A9D2TXI6"/>
<accession>A0A9D2TXI6</accession>
<reference evidence="1" key="1">
    <citation type="journal article" date="2021" name="PeerJ">
        <title>Extensive microbial diversity within the chicken gut microbiome revealed by metagenomics and culture.</title>
        <authorList>
            <person name="Gilroy R."/>
            <person name="Ravi A."/>
            <person name="Getino M."/>
            <person name="Pursley I."/>
            <person name="Horton D.L."/>
            <person name="Alikhan N.F."/>
            <person name="Baker D."/>
            <person name="Gharbi K."/>
            <person name="Hall N."/>
            <person name="Watson M."/>
            <person name="Adriaenssens E.M."/>
            <person name="Foster-Nyarko E."/>
            <person name="Jarju S."/>
            <person name="Secka A."/>
            <person name="Antonio M."/>
            <person name="Oren A."/>
            <person name="Chaudhuri R.R."/>
            <person name="La Ragione R."/>
            <person name="Hildebrand F."/>
            <person name="Pallen M.J."/>
        </authorList>
    </citation>
    <scope>NUCLEOTIDE SEQUENCE</scope>
    <source>
        <strain evidence="1">ChiBcec6-4105</strain>
    </source>
</reference>
<protein>
    <submittedName>
        <fullName evidence="1">Uncharacterized protein</fullName>
    </submittedName>
</protein>
<organism evidence="1 2">
    <name type="scientific">Candidatus Blautia avicola</name>
    <dbReference type="NCBI Taxonomy" id="2838483"/>
    <lineage>
        <taxon>Bacteria</taxon>
        <taxon>Bacillati</taxon>
        <taxon>Bacillota</taxon>
        <taxon>Clostridia</taxon>
        <taxon>Lachnospirales</taxon>
        <taxon>Lachnospiraceae</taxon>
        <taxon>Blautia</taxon>
    </lineage>
</organism>
<evidence type="ECO:0000313" key="2">
    <source>
        <dbReference type="Proteomes" id="UP000823892"/>
    </source>
</evidence>
<dbReference type="EMBL" id="DWUY01000158">
    <property type="protein sequence ID" value="HJD28724.1"/>
    <property type="molecule type" value="Genomic_DNA"/>
</dbReference>
<dbReference type="Proteomes" id="UP000823892">
    <property type="component" value="Unassembled WGS sequence"/>
</dbReference>
<evidence type="ECO:0000313" key="1">
    <source>
        <dbReference type="EMBL" id="HJD28724.1"/>
    </source>
</evidence>
<sequence>MKKLICSVLIDSNLIKEEDVLILNKLNSDIHFEATGVSGWLSRAEVLVLIDLAKNLEYDAAYRTLKYVLMESVSLIAGKRKRKKTVTITVICDGRRFLMEEENPLKEKRMDQLTDEAARALLCGRDGRN</sequence>
<proteinExistence type="predicted"/>
<name>A0A9D2TXI6_9FIRM</name>
<gene>
    <name evidence="1" type="ORF">H9914_07010</name>
</gene>
<comment type="caution">
    <text evidence="1">The sequence shown here is derived from an EMBL/GenBank/DDBJ whole genome shotgun (WGS) entry which is preliminary data.</text>
</comment>
<reference evidence="1" key="2">
    <citation type="submission" date="2021-04" db="EMBL/GenBank/DDBJ databases">
        <authorList>
            <person name="Gilroy R."/>
        </authorList>
    </citation>
    <scope>NUCLEOTIDE SEQUENCE</scope>
    <source>
        <strain evidence="1">ChiBcec6-4105</strain>
    </source>
</reference>